<dbReference type="Proteomes" id="UP001201163">
    <property type="component" value="Unassembled WGS sequence"/>
</dbReference>
<organism evidence="2 3">
    <name type="scientific">Lactarius akahatsu</name>
    <dbReference type="NCBI Taxonomy" id="416441"/>
    <lineage>
        <taxon>Eukaryota</taxon>
        <taxon>Fungi</taxon>
        <taxon>Dikarya</taxon>
        <taxon>Basidiomycota</taxon>
        <taxon>Agaricomycotina</taxon>
        <taxon>Agaricomycetes</taxon>
        <taxon>Russulales</taxon>
        <taxon>Russulaceae</taxon>
        <taxon>Lactarius</taxon>
    </lineage>
</organism>
<dbReference type="PANTHER" id="PTHR46177">
    <property type="entry name" value="INTEGRASE CATALYTIC DOMAIN-CONTAINING PROTEIN"/>
    <property type="match status" value="1"/>
</dbReference>
<evidence type="ECO:0000313" key="3">
    <source>
        <dbReference type="Proteomes" id="UP001201163"/>
    </source>
</evidence>
<dbReference type="PANTHER" id="PTHR46177:SF1">
    <property type="entry name" value="INTEGRASE CATALYTIC DOMAIN-CONTAINING PROTEIN"/>
    <property type="match status" value="1"/>
</dbReference>
<protein>
    <recommendedName>
        <fullName evidence="1">Integrase core domain-containing protein</fullName>
    </recommendedName>
</protein>
<evidence type="ECO:0000313" key="2">
    <source>
        <dbReference type="EMBL" id="KAH8981624.1"/>
    </source>
</evidence>
<dbReference type="EMBL" id="JAKELL010000113">
    <property type="protein sequence ID" value="KAH8981624.1"/>
    <property type="molecule type" value="Genomic_DNA"/>
</dbReference>
<keyword evidence="3" id="KW-1185">Reference proteome</keyword>
<reference evidence="2" key="1">
    <citation type="submission" date="2022-01" db="EMBL/GenBank/DDBJ databases">
        <title>Comparative genomics reveals a dynamic genome evolution in the ectomycorrhizal milk-cap (Lactarius) mushrooms.</title>
        <authorList>
            <consortium name="DOE Joint Genome Institute"/>
            <person name="Lebreton A."/>
            <person name="Tang N."/>
            <person name="Kuo A."/>
            <person name="LaButti K."/>
            <person name="Drula E."/>
            <person name="Barry K."/>
            <person name="Clum A."/>
            <person name="Lipzen A."/>
            <person name="Mousain D."/>
            <person name="Ng V."/>
            <person name="Wang R."/>
            <person name="Wang X."/>
            <person name="Dai Y."/>
            <person name="Henrissat B."/>
            <person name="Grigoriev I.V."/>
            <person name="Guerin-Laguette A."/>
            <person name="Yu F."/>
            <person name="Martin F.M."/>
        </authorList>
    </citation>
    <scope>NUCLEOTIDE SEQUENCE</scope>
    <source>
        <strain evidence="2">QP</strain>
    </source>
</reference>
<comment type="caution">
    <text evidence="2">The sequence shown here is derived from an EMBL/GenBank/DDBJ whole genome shotgun (WGS) entry which is preliminary data.</text>
</comment>
<sequence>MRVNQHLPCPPDNELKLVLKFYYHLGMNDNNIATAVMDHFDPSIYSISAYTVRRRRKVWGLSSTRKQHHSVETIAAHVDAIKERFPNRGAETIRKALLMEKNIRVPRPVVAEYLKMIEPDAVQARRYQRFKRRTFLSIGPNEMWSLDQHDKFKRYGLFFHVGLDPYPGVIHWCKVWWTVRNPKLIARFYFDAARAIGGVPLITQSDPGTENVNVAYAHTALRHQADPSLDGTIQHRWFRKHGNIKPEIHWSVFQRDWAAGFQEMLDKGVDQGLYDIGDPLECLIFRFVFIPFIQKEVDAWVHQRNWTKRRADRKKVLPNGIPMLILQKPHQWNAADYKIYISPQSFAQMESKYAPSDDPVFKLVPDAFAVHANTIWTAMGSPRPDFHNAWAMYV</sequence>
<evidence type="ECO:0000259" key="1">
    <source>
        <dbReference type="Pfam" id="PF24764"/>
    </source>
</evidence>
<feature type="domain" description="Integrase core" evidence="1">
    <location>
        <begin position="139"/>
        <end position="315"/>
    </location>
</feature>
<dbReference type="Pfam" id="PF24764">
    <property type="entry name" value="rva_4"/>
    <property type="match status" value="1"/>
</dbReference>
<accession>A0AAD4L9W2</accession>
<gene>
    <name evidence="2" type="ORF">EDB92DRAFT_1897045</name>
</gene>
<dbReference type="AlphaFoldDB" id="A0AAD4L9W2"/>
<proteinExistence type="predicted"/>
<dbReference type="InterPro" id="IPR058913">
    <property type="entry name" value="Integrase_dom_put"/>
</dbReference>
<name>A0AAD4L9W2_9AGAM</name>